<dbReference type="AlphaFoldDB" id="A0A813Z385"/>
<evidence type="ECO:0000256" key="1">
    <source>
        <dbReference type="ARBA" id="ARBA00022737"/>
    </source>
</evidence>
<keyword evidence="1" id="KW-0677">Repeat</keyword>
<dbReference type="InterPro" id="IPR011990">
    <property type="entry name" value="TPR-like_helical_dom_sf"/>
</dbReference>
<dbReference type="SUPFAM" id="SSF52047">
    <property type="entry name" value="RNI-like"/>
    <property type="match status" value="1"/>
</dbReference>
<evidence type="ECO:0000313" key="2">
    <source>
        <dbReference type="EMBL" id="CAF0892350.1"/>
    </source>
</evidence>
<dbReference type="InterPro" id="IPR032675">
    <property type="entry name" value="LRR_dom_sf"/>
</dbReference>
<dbReference type="SUPFAM" id="SSF48452">
    <property type="entry name" value="TPR-like"/>
    <property type="match status" value="1"/>
</dbReference>
<dbReference type="Proteomes" id="UP000681722">
    <property type="component" value="Unassembled WGS sequence"/>
</dbReference>
<dbReference type="SMART" id="SM00028">
    <property type="entry name" value="TPR"/>
    <property type="match status" value="3"/>
</dbReference>
<evidence type="ECO:0000313" key="3">
    <source>
        <dbReference type="EMBL" id="CAF3676370.1"/>
    </source>
</evidence>
<dbReference type="PANTHER" id="PTHR24111:SF0">
    <property type="entry name" value="LEUCINE-RICH REPEAT-CONTAINING PROTEIN"/>
    <property type="match status" value="1"/>
</dbReference>
<dbReference type="SMART" id="SM00368">
    <property type="entry name" value="LRR_RI"/>
    <property type="match status" value="2"/>
</dbReference>
<accession>A0A813Z385</accession>
<proteinExistence type="predicted"/>
<comment type="caution">
    <text evidence="2">The sequence shown here is derived from an EMBL/GenBank/DDBJ whole genome shotgun (WGS) entry which is preliminary data.</text>
</comment>
<reference evidence="2" key="1">
    <citation type="submission" date="2021-02" db="EMBL/GenBank/DDBJ databases">
        <authorList>
            <person name="Nowell W R."/>
        </authorList>
    </citation>
    <scope>NUCLEOTIDE SEQUENCE</scope>
</reference>
<protein>
    <submittedName>
        <fullName evidence="2">Uncharacterized protein</fullName>
    </submittedName>
</protein>
<keyword evidence="4" id="KW-1185">Reference proteome</keyword>
<sequence length="760" mass="88541">MFAGIDCCEESSCSVDDDEQRIIYEILVKRQPAKRPYADISDLSYSEDEKEILISACAVFHNYKMTYNKDEGYWYMKVLLSNHRDALDLCYNSTGDRLKEINFVDAELIRIGYLYHKTTNVKEIIDYYSLIRDYLPNLIGEPVYHTGLGLIKHTLQQYDSAVERLLKALGIYEQRLSFPKNLKYMLIIIYDCLAACYLQKTRFFDSLNYYHKAMKIDYQYFLLEKEAILIHPYTIACMHKIRNDFDLSWNLCKYLIQLDHASPHVQTNYDCDINCILPTNYTRIENSINFIDYILGIDAKHYYNTIINQYYTLGKLCVENCYFDLAQKSFQKGINLIHSYKGKPNYINRCKGLTERLLLLEKDSCLLSCLNSIDLRQSENCTEYLYCVDDVKWLCQYHYVEQFSSYKTYGKDWASVHHWLKQENDTRVVSDTDISSKNVKRFCNCLLKEMNITKLVLCKCTINDSDFNELIDTINNGSSIRTLHLCEMCLSNKLHVLFTSRLRNIILEDCKIYDQGTNKIGKALKENKDLLSLQLHRQDLSKYAYIGIAKALETNTTLTHLGLYPTKLETEGVKQLLQSLQYNSSLKYLSLKSYYPQSSNGCELPLFNMLSKNKTLENFSISSSFRIFDLGTQKLFEGLENNTALLELNFTNTGRLRNCAPSSYNMLLTNKTLKNLKMSCLPSNIFLQKLFEGLENNTALLELKLEIMHSKINGNFTLLNDCAPLLFNMLLSNKTLKNLEMFRCFLTKIVRSFKKQYNIS</sequence>
<organism evidence="2 4">
    <name type="scientific">Didymodactylos carnosus</name>
    <dbReference type="NCBI Taxonomy" id="1234261"/>
    <lineage>
        <taxon>Eukaryota</taxon>
        <taxon>Metazoa</taxon>
        <taxon>Spiralia</taxon>
        <taxon>Gnathifera</taxon>
        <taxon>Rotifera</taxon>
        <taxon>Eurotatoria</taxon>
        <taxon>Bdelloidea</taxon>
        <taxon>Philodinida</taxon>
        <taxon>Philodinidae</taxon>
        <taxon>Didymodactylos</taxon>
    </lineage>
</organism>
<name>A0A813Z385_9BILA</name>
<dbReference type="Gene3D" id="3.80.10.10">
    <property type="entry name" value="Ribonuclease Inhibitor"/>
    <property type="match status" value="2"/>
</dbReference>
<dbReference type="InterPro" id="IPR019734">
    <property type="entry name" value="TPR_rpt"/>
</dbReference>
<dbReference type="Proteomes" id="UP000663829">
    <property type="component" value="Unassembled WGS sequence"/>
</dbReference>
<dbReference type="EMBL" id="CAJNOQ010001400">
    <property type="protein sequence ID" value="CAF0892350.1"/>
    <property type="molecule type" value="Genomic_DNA"/>
</dbReference>
<dbReference type="EMBL" id="CAJOBC010001400">
    <property type="protein sequence ID" value="CAF3676370.1"/>
    <property type="molecule type" value="Genomic_DNA"/>
</dbReference>
<evidence type="ECO:0000313" key="4">
    <source>
        <dbReference type="Proteomes" id="UP000663829"/>
    </source>
</evidence>
<dbReference type="PANTHER" id="PTHR24111">
    <property type="entry name" value="LEUCINE-RICH REPEAT-CONTAINING PROTEIN 34"/>
    <property type="match status" value="1"/>
</dbReference>
<dbReference type="InterPro" id="IPR052201">
    <property type="entry name" value="LRR-containing_regulator"/>
</dbReference>
<gene>
    <name evidence="2" type="ORF">GPM918_LOCUS8190</name>
    <name evidence="3" type="ORF">SRO942_LOCUS8190</name>
</gene>
<dbReference type="Gene3D" id="1.25.40.10">
    <property type="entry name" value="Tetratricopeptide repeat domain"/>
    <property type="match status" value="1"/>
</dbReference>